<protein>
    <recommendedName>
        <fullName evidence="3">Retropepsins domain-containing protein</fullName>
    </recommendedName>
</protein>
<evidence type="ECO:0000259" key="3">
    <source>
        <dbReference type="Pfam" id="PF00077"/>
    </source>
</evidence>
<dbReference type="GO" id="GO:0016787">
    <property type="term" value="F:hydrolase activity"/>
    <property type="evidence" value="ECO:0007669"/>
    <property type="project" value="UniProtKB-KW"/>
</dbReference>
<feature type="domain" description="Retropepsins" evidence="3">
    <location>
        <begin position="299"/>
        <end position="365"/>
    </location>
</feature>
<sequence>MEENALEKYQIKARTGAEKLWTEWVDQGLLANDSEAPIPTASNIMCINTAAAAARRGATSKWEKTGQKSWGPAYGRMIRARDRDVVTKAMCEIMLSVGKYQERQKISKPEKQLKDEAPVQSAAPSGEQHASMYPSLPEAPPPYAHPRGEKCHIQAPLINVKGGILDLDLSSNPNDIQLKQEKTSLAGAVSQLMNTAQQRVDILETTVSVRFLSRRQQEEGPGQAGTTPALCVDSLDIGHPPAPMEEHQDNSNHREAEEAHHIKRWTTTPVLPPDASAGLGRGGGVLKVPRDHCGLMLMADTGATYSCINTPQPLSEKSLPVIGVSGKPQNQTFTVPLTVRHEGQTLTHQFLYAPKCPVNLLGCDL</sequence>
<evidence type="ECO:0000256" key="1">
    <source>
        <dbReference type="ARBA" id="ARBA00022801"/>
    </source>
</evidence>
<feature type="region of interest" description="Disordered" evidence="2">
    <location>
        <begin position="244"/>
        <end position="277"/>
    </location>
</feature>
<dbReference type="Proteomes" id="UP000424527">
    <property type="component" value="Unassembled WGS sequence"/>
</dbReference>
<dbReference type="Gene3D" id="2.40.70.10">
    <property type="entry name" value="Acid Proteases"/>
    <property type="match status" value="1"/>
</dbReference>
<dbReference type="InterPro" id="IPR018061">
    <property type="entry name" value="Retropepsins"/>
</dbReference>
<reference evidence="4 5" key="1">
    <citation type="submission" date="2019-07" db="EMBL/GenBank/DDBJ databases">
        <title>Chromosome genome assembly for large yellow croaker.</title>
        <authorList>
            <person name="Xiao S."/>
        </authorList>
    </citation>
    <scope>NUCLEOTIDE SEQUENCE [LARGE SCALE GENOMIC DNA]</scope>
    <source>
        <strain evidence="4">JMULYC20181020</strain>
        <tissue evidence="4">Muscle</tissue>
    </source>
</reference>
<keyword evidence="1" id="KW-0378">Hydrolase</keyword>
<gene>
    <name evidence="4" type="ORF">D5F01_LYC23835</name>
</gene>
<evidence type="ECO:0000256" key="2">
    <source>
        <dbReference type="SAM" id="MobiDB-lite"/>
    </source>
</evidence>
<dbReference type="InterPro" id="IPR021109">
    <property type="entry name" value="Peptidase_aspartic_dom_sf"/>
</dbReference>
<accession>A0A6G0HFV3</accession>
<name>A0A6G0HFV3_LARCR</name>
<proteinExistence type="predicted"/>
<dbReference type="Pfam" id="PF00077">
    <property type="entry name" value="RVP"/>
    <property type="match status" value="1"/>
</dbReference>
<feature type="compositionally biased region" description="Basic and acidic residues" evidence="2">
    <location>
        <begin position="104"/>
        <end position="117"/>
    </location>
</feature>
<keyword evidence="5" id="KW-1185">Reference proteome</keyword>
<comment type="caution">
    <text evidence="4">The sequence shown here is derived from an EMBL/GenBank/DDBJ whole genome shotgun (WGS) entry which is preliminary data.</text>
</comment>
<dbReference type="EMBL" id="REGW02000040">
    <property type="protein sequence ID" value="KAE8278094.1"/>
    <property type="molecule type" value="Genomic_DNA"/>
</dbReference>
<feature type="region of interest" description="Disordered" evidence="2">
    <location>
        <begin position="104"/>
        <end position="148"/>
    </location>
</feature>
<dbReference type="AlphaFoldDB" id="A0A6G0HFV3"/>
<evidence type="ECO:0000313" key="4">
    <source>
        <dbReference type="EMBL" id="KAE8278094.1"/>
    </source>
</evidence>
<evidence type="ECO:0000313" key="5">
    <source>
        <dbReference type="Proteomes" id="UP000424527"/>
    </source>
</evidence>
<organism evidence="4 5">
    <name type="scientific">Larimichthys crocea</name>
    <name type="common">Large yellow croaker</name>
    <name type="synonym">Pseudosciaena crocea</name>
    <dbReference type="NCBI Taxonomy" id="215358"/>
    <lineage>
        <taxon>Eukaryota</taxon>
        <taxon>Metazoa</taxon>
        <taxon>Chordata</taxon>
        <taxon>Craniata</taxon>
        <taxon>Vertebrata</taxon>
        <taxon>Euteleostomi</taxon>
        <taxon>Actinopterygii</taxon>
        <taxon>Neopterygii</taxon>
        <taxon>Teleostei</taxon>
        <taxon>Neoteleostei</taxon>
        <taxon>Acanthomorphata</taxon>
        <taxon>Eupercaria</taxon>
        <taxon>Sciaenidae</taxon>
        <taxon>Larimichthys</taxon>
    </lineage>
</organism>
<feature type="compositionally biased region" description="Basic and acidic residues" evidence="2">
    <location>
        <begin position="244"/>
        <end position="260"/>
    </location>
</feature>
<dbReference type="SUPFAM" id="SSF50630">
    <property type="entry name" value="Acid proteases"/>
    <property type="match status" value="1"/>
</dbReference>